<organism evidence="1 2">
    <name type="scientific">Crotalaria pallida</name>
    <name type="common">Smooth rattlebox</name>
    <name type="synonym">Crotalaria striata</name>
    <dbReference type="NCBI Taxonomy" id="3830"/>
    <lineage>
        <taxon>Eukaryota</taxon>
        <taxon>Viridiplantae</taxon>
        <taxon>Streptophyta</taxon>
        <taxon>Embryophyta</taxon>
        <taxon>Tracheophyta</taxon>
        <taxon>Spermatophyta</taxon>
        <taxon>Magnoliopsida</taxon>
        <taxon>eudicotyledons</taxon>
        <taxon>Gunneridae</taxon>
        <taxon>Pentapetalae</taxon>
        <taxon>rosids</taxon>
        <taxon>fabids</taxon>
        <taxon>Fabales</taxon>
        <taxon>Fabaceae</taxon>
        <taxon>Papilionoideae</taxon>
        <taxon>50 kb inversion clade</taxon>
        <taxon>genistoids sensu lato</taxon>
        <taxon>core genistoids</taxon>
        <taxon>Crotalarieae</taxon>
        <taxon>Crotalaria</taxon>
    </lineage>
</organism>
<dbReference type="Proteomes" id="UP001372338">
    <property type="component" value="Unassembled WGS sequence"/>
</dbReference>
<sequence length="182" mass="19858">MQSFYGLVANPTKFSLEHYLGWEYMNYSDLLNSSESAASDDDYPANIKSLIGHTLLFKVVNIVDSTSSDSGVFKVRSICDDPSIISIYELPGSNLSPIKAFLSSYTIPIAKVVSDNSSEVEKTSAFVSVLIVTNVSLGDHGNVMPISSSSVKRKLEPEFVDNVVLSSYAKKRMSRASKKAIV</sequence>
<accession>A0AAN9IVD0</accession>
<keyword evidence="2" id="KW-1185">Reference proteome</keyword>
<reference evidence="1 2" key="1">
    <citation type="submission" date="2024-01" db="EMBL/GenBank/DDBJ databases">
        <title>The genomes of 5 underutilized Papilionoideae crops provide insights into root nodulation and disease resistanc.</title>
        <authorList>
            <person name="Yuan L."/>
        </authorList>
    </citation>
    <scope>NUCLEOTIDE SEQUENCE [LARGE SCALE GENOMIC DNA]</scope>
    <source>
        <strain evidence="1">ZHUSHIDOU_FW_LH</strain>
        <tissue evidence="1">Leaf</tissue>
    </source>
</reference>
<name>A0AAN9IVD0_CROPI</name>
<gene>
    <name evidence="1" type="ORF">RIF29_00109</name>
</gene>
<evidence type="ECO:0000313" key="2">
    <source>
        <dbReference type="Proteomes" id="UP001372338"/>
    </source>
</evidence>
<protein>
    <submittedName>
        <fullName evidence="1">Uncharacterized protein</fullName>
    </submittedName>
</protein>
<comment type="caution">
    <text evidence="1">The sequence shown here is derived from an EMBL/GenBank/DDBJ whole genome shotgun (WGS) entry which is preliminary data.</text>
</comment>
<proteinExistence type="predicted"/>
<evidence type="ECO:0000313" key="1">
    <source>
        <dbReference type="EMBL" id="KAK7287080.1"/>
    </source>
</evidence>
<dbReference type="AlphaFoldDB" id="A0AAN9IVD0"/>
<dbReference type="EMBL" id="JAYWIO010000001">
    <property type="protein sequence ID" value="KAK7287080.1"/>
    <property type="molecule type" value="Genomic_DNA"/>
</dbReference>